<gene>
    <name evidence="1" type="ORF">ARMGADRAFT_286811</name>
</gene>
<reference evidence="2" key="1">
    <citation type="journal article" date="2017" name="Nat. Ecol. Evol.">
        <title>Genome expansion and lineage-specific genetic innovations in the forest pathogenic fungi Armillaria.</title>
        <authorList>
            <person name="Sipos G."/>
            <person name="Prasanna A.N."/>
            <person name="Walter M.C."/>
            <person name="O'Connor E."/>
            <person name="Balint B."/>
            <person name="Krizsan K."/>
            <person name="Kiss B."/>
            <person name="Hess J."/>
            <person name="Varga T."/>
            <person name="Slot J."/>
            <person name="Riley R."/>
            <person name="Boka B."/>
            <person name="Rigling D."/>
            <person name="Barry K."/>
            <person name="Lee J."/>
            <person name="Mihaltcheva S."/>
            <person name="LaButti K."/>
            <person name="Lipzen A."/>
            <person name="Waldron R."/>
            <person name="Moloney N.M."/>
            <person name="Sperisen C."/>
            <person name="Kredics L."/>
            <person name="Vagvoelgyi C."/>
            <person name="Patrignani A."/>
            <person name="Fitzpatrick D."/>
            <person name="Nagy I."/>
            <person name="Doyle S."/>
            <person name="Anderson J.B."/>
            <person name="Grigoriev I.V."/>
            <person name="Gueldener U."/>
            <person name="Muensterkoetter M."/>
            <person name="Nagy L.G."/>
        </authorList>
    </citation>
    <scope>NUCLEOTIDE SEQUENCE [LARGE SCALE GENOMIC DNA]</scope>
    <source>
        <strain evidence="2">Ar21-2</strain>
    </source>
</reference>
<dbReference type="EMBL" id="KZ293663">
    <property type="protein sequence ID" value="PBK91086.1"/>
    <property type="molecule type" value="Genomic_DNA"/>
</dbReference>
<proteinExistence type="predicted"/>
<dbReference type="InParanoid" id="A0A2H3DUG2"/>
<evidence type="ECO:0000313" key="1">
    <source>
        <dbReference type="EMBL" id="PBK91086.1"/>
    </source>
</evidence>
<organism evidence="1 2">
    <name type="scientific">Armillaria gallica</name>
    <name type="common">Bulbous honey fungus</name>
    <name type="synonym">Armillaria bulbosa</name>
    <dbReference type="NCBI Taxonomy" id="47427"/>
    <lineage>
        <taxon>Eukaryota</taxon>
        <taxon>Fungi</taxon>
        <taxon>Dikarya</taxon>
        <taxon>Basidiomycota</taxon>
        <taxon>Agaricomycotina</taxon>
        <taxon>Agaricomycetes</taxon>
        <taxon>Agaricomycetidae</taxon>
        <taxon>Agaricales</taxon>
        <taxon>Marasmiineae</taxon>
        <taxon>Physalacriaceae</taxon>
        <taxon>Armillaria</taxon>
    </lineage>
</organism>
<accession>A0A2H3DUG2</accession>
<evidence type="ECO:0000313" key="2">
    <source>
        <dbReference type="Proteomes" id="UP000217790"/>
    </source>
</evidence>
<name>A0A2H3DUG2_ARMGA</name>
<dbReference type="Proteomes" id="UP000217790">
    <property type="component" value="Unassembled WGS sequence"/>
</dbReference>
<dbReference type="AlphaFoldDB" id="A0A2H3DUG2"/>
<sequence length="163" mass="18678">MQASRMMQIDSRIARRKISYDLTSELPVYVLPSAHVLVLSATLHHPLSRAAHRTVYGIRPSSHGLSRLRKHPYTVPSTEVSSLVGVGTDTLRSSTAVYERTCRIKYIKVNLHERRIEKMTTFPFFTSWMVNRIPGGIGTLRKHKCQYNYDNFSGCLSVIKWLE</sequence>
<protein>
    <submittedName>
        <fullName evidence="1">Uncharacterized protein</fullName>
    </submittedName>
</protein>
<keyword evidence="2" id="KW-1185">Reference proteome</keyword>